<evidence type="ECO:0000313" key="6">
    <source>
        <dbReference type="EMBL" id="MCB5200626.1"/>
    </source>
</evidence>
<dbReference type="PANTHER" id="PTHR30146:SF148">
    <property type="entry name" value="HTH-TYPE TRANSCRIPTIONAL REPRESSOR PURR-RELATED"/>
    <property type="match status" value="1"/>
</dbReference>
<dbReference type="PRINTS" id="PR00036">
    <property type="entry name" value="HTHLACI"/>
</dbReference>
<evidence type="ECO:0000259" key="5">
    <source>
        <dbReference type="PROSITE" id="PS50932"/>
    </source>
</evidence>
<dbReference type="EMBL" id="JAJATZ010000009">
    <property type="protein sequence ID" value="MCB5200626.1"/>
    <property type="molecule type" value="Genomic_DNA"/>
</dbReference>
<dbReference type="SUPFAM" id="SSF47413">
    <property type="entry name" value="lambda repressor-like DNA-binding domains"/>
    <property type="match status" value="1"/>
</dbReference>
<comment type="caution">
    <text evidence="6">The sequence shown here is derived from an EMBL/GenBank/DDBJ whole genome shotgun (WGS) entry which is preliminary data.</text>
</comment>
<dbReference type="SUPFAM" id="SSF53822">
    <property type="entry name" value="Periplasmic binding protein-like I"/>
    <property type="match status" value="1"/>
</dbReference>
<dbReference type="PROSITE" id="PS00356">
    <property type="entry name" value="HTH_LACI_1"/>
    <property type="match status" value="1"/>
</dbReference>
<reference evidence="6" key="1">
    <citation type="submission" date="2021-10" db="EMBL/GenBank/DDBJ databases">
        <title>Loktanella gaetbuli sp. nov., isolated from a tidal flat.</title>
        <authorList>
            <person name="Park S."/>
            <person name="Yoon J.-H."/>
        </authorList>
    </citation>
    <scope>NUCLEOTIDE SEQUENCE</scope>
    <source>
        <strain evidence="6">TSTF-M6</strain>
    </source>
</reference>
<accession>A0ABS8BYN6</accession>
<keyword evidence="3 6" id="KW-0238">DNA-binding</keyword>
<dbReference type="Pfam" id="PF13377">
    <property type="entry name" value="Peripla_BP_3"/>
    <property type="match status" value="1"/>
</dbReference>
<protein>
    <submittedName>
        <fullName evidence="6">LacI family DNA-binding transcriptional regulator</fullName>
    </submittedName>
</protein>
<sequence length="363" mass="38925">MSTIYDVAKAAGVSPKTVSRVLNGDAPVKAETAKIVHAVIAELGYAPSSAARAMRSNKSGLIGLITGAISVDASQPDTTGLPDLFIVQGVQKAMETSGKTLLIADSGGRPDRVPGLMRTFEQHRVEGIIYVADHHRSVSLPPVSAQTRLVLANCYDDTGTPCILPHDRRGQEMLIADLIAKGHRRIAYLTLNAELDATRLRTQGYRDALSAAGIPYDPALVIVAGIGTTDQDAEVQILWDAIDRILSLDVPPTVICFGNDQMAMRAYGILRSRGLNLPDDISVTGYDNYRTITQTLYPTLTSVELPYHAMGVRATQLLLRMIDDADDVPGAPVLVSGPVQSGQSVRTMPTPITKLTSIGRMTQ</sequence>
<keyword evidence="4" id="KW-0804">Transcription</keyword>
<dbReference type="InterPro" id="IPR010982">
    <property type="entry name" value="Lambda_DNA-bd_dom_sf"/>
</dbReference>
<dbReference type="InterPro" id="IPR046335">
    <property type="entry name" value="LacI/GalR-like_sensor"/>
</dbReference>
<dbReference type="RefSeq" id="WP_226749104.1">
    <property type="nucleotide sequence ID" value="NZ_JAJATZ010000009.1"/>
</dbReference>
<evidence type="ECO:0000256" key="1">
    <source>
        <dbReference type="ARBA" id="ARBA00022491"/>
    </source>
</evidence>
<dbReference type="PANTHER" id="PTHR30146">
    <property type="entry name" value="LACI-RELATED TRANSCRIPTIONAL REPRESSOR"/>
    <property type="match status" value="1"/>
</dbReference>
<keyword evidence="2" id="KW-0805">Transcription regulation</keyword>
<dbReference type="InterPro" id="IPR028082">
    <property type="entry name" value="Peripla_BP_I"/>
</dbReference>
<evidence type="ECO:0000313" key="7">
    <source>
        <dbReference type="Proteomes" id="UP001138961"/>
    </source>
</evidence>
<dbReference type="PROSITE" id="PS50932">
    <property type="entry name" value="HTH_LACI_2"/>
    <property type="match status" value="1"/>
</dbReference>
<evidence type="ECO:0000256" key="3">
    <source>
        <dbReference type="ARBA" id="ARBA00023125"/>
    </source>
</evidence>
<gene>
    <name evidence="6" type="ORF">LGQ03_15405</name>
</gene>
<evidence type="ECO:0000256" key="4">
    <source>
        <dbReference type="ARBA" id="ARBA00023163"/>
    </source>
</evidence>
<keyword evidence="7" id="KW-1185">Reference proteome</keyword>
<evidence type="ECO:0000256" key="2">
    <source>
        <dbReference type="ARBA" id="ARBA00023015"/>
    </source>
</evidence>
<dbReference type="GO" id="GO:0003677">
    <property type="term" value="F:DNA binding"/>
    <property type="evidence" value="ECO:0007669"/>
    <property type="project" value="UniProtKB-KW"/>
</dbReference>
<dbReference type="Gene3D" id="3.40.50.2300">
    <property type="match status" value="2"/>
</dbReference>
<keyword evidence="1" id="KW-0678">Repressor</keyword>
<feature type="domain" description="HTH lacI-type" evidence="5">
    <location>
        <begin position="2"/>
        <end position="56"/>
    </location>
</feature>
<dbReference type="CDD" id="cd01392">
    <property type="entry name" value="HTH_LacI"/>
    <property type="match status" value="1"/>
</dbReference>
<proteinExistence type="predicted"/>
<dbReference type="Gene3D" id="1.10.260.40">
    <property type="entry name" value="lambda repressor-like DNA-binding domains"/>
    <property type="match status" value="1"/>
</dbReference>
<dbReference type="SMART" id="SM00354">
    <property type="entry name" value="HTH_LACI"/>
    <property type="match status" value="1"/>
</dbReference>
<dbReference type="CDD" id="cd06288">
    <property type="entry name" value="PBP1_sucrose_transcription_regulator"/>
    <property type="match status" value="1"/>
</dbReference>
<dbReference type="InterPro" id="IPR000843">
    <property type="entry name" value="HTH_LacI"/>
</dbReference>
<organism evidence="6 7">
    <name type="scientific">Loktanella gaetbuli</name>
    <dbReference type="NCBI Taxonomy" id="2881335"/>
    <lineage>
        <taxon>Bacteria</taxon>
        <taxon>Pseudomonadati</taxon>
        <taxon>Pseudomonadota</taxon>
        <taxon>Alphaproteobacteria</taxon>
        <taxon>Rhodobacterales</taxon>
        <taxon>Roseobacteraceae</taxon>
        <taxon>Loktanella</taxon>
    </lineage>
</organism>
<dbReference type="Proteomes" id="UP001138961">
    <property type="component" value="Unassembled WGS sequence"/>
</dbReference>
<dbReference type="Pfam" id="PF00356">
    <property type="entry name" value="LacI"/>
    <property type="match status" value="1"/>
</dbReference>
<name>A0ABS8BYN6_9RHOB</name>